<dbReference type="PROSITE" id="PS51450">
    <property type="entry name" value="LRR"/>
    <property type="match status" value="1"/>
</dbReference>
<comment type="subcellular location">
    <subcellularLocation>
        <location evidence="1">Cytoplasm</location>
    </subcellularLocation>
</comment>
<name>A0A803V3J0_FICAL</name>
<dbReference type="SUPFAM" id="SSF52047">
    <property type="entry name" value="RNI-like"/>
    <property type="match status" value="1"/>
</dbReference>
<accession>A0A803V3J0</accession>
<keyword evidence="4" id="KW-0963">Cytoplasm</keyword>
<dbReference type="PANTHER" id="PTHR14224:SF9">
    <property type="entry name" value="LEUCINE-RICH REPEAT-CONTAINING PROTEIN 14"/>
    <property type="match status" value="1"/>
</dbReference>
<sequence>MDSLLFLCARRVVAQCPLPALPPHLYPALFQAAFLDGRFLVLQDLVATWPFPVLHFQRLLGHLELDFFHPRLKCVQAVIQGVVAHLQRELEEPSHNSSLRILNMSMLPESESCHTLTGMNLWCITDNLAKACVEMSEHLQEFQKRRSKHDKGCSRANTATAALQCPGVDIYADLRVSRCSYGILCNALQTGATGLLRIKCRKFQAEDISAFEIATLLESLDPSCLQRVELRFNKFGLAGLSVILPHLSRFPELCSLKMGHNNVDVHNLTPKTAMTIRCVAQQLGMLSSLRELNLGFSRLSGNLHQILCELQTPLESLELPFCDLLPADLAFLSQSIHAPALKRLDLSSNNISLGLLEPLRLLLEEASASLLYLNPTTSPKASWSRSGCSWRKPHPRCCIWISWNATWPTPTWMRCSRRSCAAPACASWDSA</sequence>
<evidence type="ECO:0000313" key="8">
    <source>
        <dbReference type="Proteomes" id="UP000016665"/>
    </source>
</evidence>
<comment type="similarity">
    <text evidence="2">Belongs to the PRAME family. LRRC14 subfamily.</text>
</comment>
<dbReference type="InterPro" id="IPR001611">
    <property type="entry name" value="Leu-rich_rpt"/>
</dbReference>
<proteinExistence type="inferred from homology"/>
<reference evidence="7" key="1">
    <citation type="submission" date="2025-08" db="UniProtKB">
        <authorList>
            <consortium name="Ensembl"/>
        </authorList>
    </citation>
    <scope>IDENTIFICATION</scope>
</reference>
<keyword evidence="5" id="KW-0433">Leucine-rich repeat</keyword>
<dbReference type="GO" id="GO:0005737">
    <property type="term" value="C:cytoplasm"/>
    <property type="evidence" value="ECO:0007669"/>
    <property type="project" value="UniProtKB-SubCell"/>
</dbReference>
<reference evidence="7" key="2">
    <citation type="submission" date="2025-09" db="UniProtKB">
        <authorList>
            <consortium name="Ensembl"/>
        </authorList>
    </citation>
    <scope>IDENTIFICATION</scope>
</reference>
<dbReference type="PANTHER" id="PTHR14224">
    <property type="entry name" value="SIMILAR TO PREFERENTIALLY EXPRESSED ANTIGEN IN MELANOMA-LIKE 3"/>
    <property type="match status" value="1"/>
</dbReference>
<keyword evidence="6" id="KW-0677">Repeat</keyword>
<dbReference type="InterPro" id="IPR050694">
    <property type="entry name" value="LRRC14/PRAME"/>
</dbReference>
<dbReference type="Ensembl" id="ENSFALT00000024566.1">
    <property type="protein sequence ID" value="ENSFALP00000017296.1"/>
    <property type="gene ID" value="ENSFALG00000025021.1"/>
</dbReference>
<evidence type="ECO:0000256" key="1">
    <source>
        <dbReference type="ARBA" id="ARBA00004496"/>
    </source>
</evidence>
<gene>
    <name evidence="7" type="primary">LOC101811500</name>
</gene>
<evidence type="ECO:0000256" key="3">
    <source>
        <dbReference type="ARBA" id="ARBA00014228"/>
    </source>
</evidence>
<protein>
    <recommendedName>
        <fullName evidence="3">Leucine-rich repeat-containing protein 14</fullName>
    </recommendedName>
</protein>
<dbReference type="AlphaFoldDB" id="A0A803V3J0"/>
<evidence type="ECO:0000256" key="2">
    <source>
        <dbReference type="ARBA" id="ARBA00009552"/>
    </source>
</evidence>
<organism evidence="7 8">
    <name type="scientific">Ficedula albicollis</name>
    <name type="common">Collared flycatcher</name>
    <name type="synonym">Muscicapa albicollis</name>
    <dbReference type="NCBI Taxonomy" id="59894"/>
    <lineage>
        <taxon>Eukaryota</taxon>
        <taxon>Metazoa</taxon>
        <taxon>Chordata</taxon>
        <taxon>Craniata</taxon>
        <taxon>Vertebrata</taxon>
        <taxon>Euteleostomi</taxon>
        <taxon>Archelosauria</taxon>
        <taxon>Archosauria</taxon>
        <taxon>Dinosauria</taxon>
        <taxon>Saurischia</taxon>
        <taxon>Theropoda</taxon>
        <taxon>Coelurosauria</taxon>
        <taxon>Aves</taxon>
        <taxon>Neognathae</taxon>
        <taxon>Neoaves</taxon>
        <taxon>Telluraves</taxon>
        <taxon>Australaves</taxon>
        <taxon>Passeriformes</taxon>
        <taxon>Muscicapidae</taxon>
        <taxon>Ficedula</taxon>
    </lineage>
</organism>
<dbReference type="InterPro" id="IPR032675">
    <property type="entry name" value="LRR_dom_sf"/>
</dbReference>
<dbReference type="Gene3D" id="3.80.10.10">
    <property type="entry name" value="Ribonuclease Inhibitor"/>
    <property type="match status" value="1"/>
</dbReference>
<evidence type="ECO:0000256" key="5">
    <source>
        <dbReference type="ARBA" id="ARBA00022614"/>
    </source>
</evidence>
<evidence type="ECO:0000256" key="4">
    <source>
        <dbReference type="ARBA" id="ARBA00022490"/>
    </source>
</evidence>
<dbReference type="Proteomes" id="UP000016665">
    <property type="component" value="Unplaced"/>
</dbReference>
<keyword evidence="8" id="KW-1185">Reference proteome</keyword>
<dbReference type="GeneTree" id="ENSGT01030000234531"/>
<evidence type="ECO:0000313" key="7">
    <source>
        <dbReference type="Ensembl" id="ENSFALP00000017296.1"/>
    </source>
</evidence>
<evidence type="ECO:0000256" key="6">
    <source>
        <dbReference type="ARBA" id="ARBA00022737"/>
    </source>
</evidence>